<dbReference type="PIRSF" id="PIRSF015582">
    <property type="entry name" value="Cit_lyase_B"/>
    <property type="match status" value="1"/>
</dbReference>
<dbReference type="InterPro" id="IPR011206">
    <property type="entry name" value="Citrate_lyase_beta/mcl1/mcl2"/>
</dbReference>
<dbReference type="InterPro" id="IPR015813">
    <property type="entry name" value="Pyrv/PenolPyrv_kinase-like_dom"/>
</dbReference>
<evidence type="ECO:0000313" key="7">
    <source>
        <dbReference type="EMBL" id="NHO67230.1"/>
    </source>
</evidence>
<dbReference type="GO" id="GO:0016829">
    <property type="term" value="F:lyase activity"/>
    <property type="evidence" value="ECO:0007669"/>
    <property type="project" value="UniProtKB-KW"/>
</dbReference>
<gene>
    <name evidence="7" type="ORF">G8770_16905</name>
</gene>
<accession>A0A9E5T1C7</accession>
<evidence type="ECO:0000256" key="2">
    <source>
        <dbReference type="ARBA" id="ARBA00022723"/>
    </source>
</evidence>
<dbReference type="PANTHER" id="PTHR32308:SF0">
    <property type="entry name" value="HPCH_HPAI ALDOLASE_CITRATE LYASE DOMAIN-CONTAINING PROTEIN"/>
    <property type="match status" value="1"/>
</dbReference>
<evidence type="ECO:0000256" key="4">
    <source>
        <dbReference type="PIRSR" id="PIRSR015582-1"/>
    </source>
</evidence>
<dbReference type="PANTHER" id="PTHR32308">
    <property type="entry name" value="LYASE BETA SUBUNIT, PUTATIVE (AFU_ORTHOLOGUE AFUA_4G13030)-RELATED"/>
    <property type="match status" value="1"/>
</dbReference>
<protein>
    <submittedName>
        <fullName evidence="7">CoA ester lyase</fullName>
    </submittedName>
</protein>
<dbReference type="Pfam" id="PF03328">
    <property type="entry name" value="HpcH_HpaI"/>
    <property type="match status" value="1"/>
</dbReference>
<feature type="domain" description="HpcH/HpaI aldolase/citrate lyase" evidence="6">
    <location>
        <begin position="7"/>
        <end position="216"/>
    </location>
</feature>
<name>A0A9E5T1C7_9GAMM</name>
<keyword evidence="8" id="KW-1185">Reference proteome</keyword>
<feature type="binding site" evidence="5">
    <location>
        <position position="123"/>
    </location>
    <ligand>
        <name>Mg(2+)</name>
        <dbReference type="ChEBI" id="CHEBI:18420"/>
    </ligand>
</feature>
<dbReference type="Gene3D" id="3.20.20.60">
    <property type="entry name" value="Phosphoenolpyruvate-binding domains"/>
    <property type="match status" value="1"/>
</dbReference>
<evidence type="ECO:0000256" key="5">
    <source>
        <dbReference type="PIRSR" id="PIRSR015582-2"/>
    </source>
</evidence>
<dbReference type="SUPFAM" id="SSF51621">
    <property type="entry name" value="Phosphoenolpyruvate/pyruvate domain"/>
    <property type="match status" value="1"/>
</dbReference>
<keyword evidence="2 5" id="KW-0479">Metal-binding</keyword>
<dbReference type="RefSeq" id="WP_167189551.1">
    <property type="nucleotide sequence ID" value="NZ_JAAONZ010000015.1"/>
</dbReference>
<feature type="binding site" evidence="4">
    <location>
        <position position="123"/>
    </location>
    <ligand>
        <name>substrate</name>
    </ligand>
</feature>
<dbReference type="InterPro" id="IPR005000">
    <property type="entry name" value="Aldolase/citrate-lyase_domain"/>
</dbReference>
<dbReference type="GO" id="GO:0000287">
    <property type="term" value="F:magnesium ion binding"/>
    <property type="evidence" value="ECO:0007669"/>
    <property type="project" value="TreeGrafter"/>
</dbReference>
<keyword evidence="7" id="KW-0456">Lyase</keyword>
<dbReference type="AlphaFoldDB" id="A0A9E5T1C7"/>
<feature type="binding site" evidence="4">
    <location>
        <position position="67"/>
    </location>
    <ligand>
        <name>substrate</name>
    </ligand>
</feature>
<evidence type="ECO:0000259" key="6">
    <source>
        <dbReference type="Pfam" id="PF03328"/>
    </source>
</evidence>
<evidence type="ECO:0000313" key="8">
    <source>
        <dbReference type="Proteomes" id="UP000787472"/>
    </source>
</evidence>
<comment type="caution">
    <text evidence="7">The sequence shown here is derived from an EMBL/GenBank/DDBJ whole genome shotgun (WGS) entry which is preliminary data.</text>
</comment>
<dbReference type="EMBL" id="JAAONZ010000015">
    <property type="protein sequence ID" value="NHO67230.1"/>
    <property type="molecule type" value="Genomic_DNA"/>
</dbReference>
<organism evidence="7 8">
    <name type="scientific">Pseudomaricurvus hydrocarbonicus</name>
    <dbReference type="NCBI Taxonomy" id="1470433"/>
    <lineage>
        <taxon>Bacteria</taxon>
        <taxon>Pseudomonadati</taxon>
        <taxon>Pseudomonadota</taxon>
        <taxon>Gammaproteobacteria</taxon>
        <taxon>Cellvibrionales</taxon>
        <taxon>Cellvibrionaceae</taxon>
        <taxon>Pseudomaricurvus</taxon>
    </lineage>
</organism>
<sequence length="279" mass="30191">MTYQPRRSLLFVPGNRPERFTKAIATGADMVCIDLEDAVLPADKVQARSHVLAFLRQPGGACQRVVRVNQVSSMFGIDDLQAIAADANQPDIIMLPKVESPVDIERAESCLGSAQIPLIALIESPRGLLNADAIAAASPNVTALMFGGADFSAELGGDMSWQAMYHARSHLSTVASAHGMDVIDVPFLDVHNQNGLREECQRIRSMGFNCKSAIHPAQIDVIHEVFTPSETQIEKAKRIVREFENSQGGAVLVDGKLVDRPIILLAEKTLAMAKALQLA</sequence>
<keyword evidence="3 5" id="KW-0460">Magnesium</keyword>
<proteinExistence type="predicted"/>
<dbReference type="GO" id="GO:0006107">
    <property type="term" value="P:oxaloacetate metabolic process"/>
    <property type="evidence" value="ECO:0007669"/>
    <property type="project" value="TreeGrafter"/>
</dbReference>
<dbReference type="InterPro" id="IPR040442">
    <property type="entry name" value="Pyrv_kinase-like_dom_sf"/>
</dbReference>
<evidence type="ECO:0000256" key="3">
    <source>
        <dbReference type="ARBA" id="ARBA00022842"/>
    </source>
</evidence>
<comment type="cofactor">
    <cofactor evidence="1">
        <name>Mg(2+)</name>
        <dbReference type="ChEBI" id="CHEBI:18420"/>
    </cofactor>
</comment>
<feature type="binding site" evidence="5">
    <location>
        <position position="150"/>
    </location>
    <ligand>
        <name>Mg(2+)</name>
        <dbReference type="ChEBI" id="CHEBI:18420"/>
    </ligand>
</feature>
<evidence type="ECO:0000256" key="1">
    <source>
        <dbReference type="ARBA" id="ARBA00001946"/>
    </source>
</evidence>
<dbReference type="Proteomes" id="UP000787472">
    <property type="component" value="Unassembled WGS sequence"/>
</dbReference>
<reference evidence="7" key="1">
    <citation type="submission" date="2020-03" db="EMBL/GenBank/DDBJ databases">
        <authorList>
            <person name="Guo F."/>
        </authorList>
    </citation>
    <scope>NUCLEOTIDE SEQUENCE</scope>
    <source>
        <strain evidence="7">JCM 30134</strain>
    </source>
</reference>